<protein>
    <submittedName>
        <fullName evidence="1">Uncharacterized protein</fullName>
    </submittedName>
</protein>
<keyword evidence="2" id="KW-1185">Reference proteome</keyword>
<evidence type="ECO:0000313" key="1">
    <source>
        <dbReference type="EMBL" id="SER20081.1"/>
    </source>
</evidence>
<reference evidence="1 2" key="1">
    <citation type="submission" date="2016-10" db="EMBL/GenBank/DDBJ databases">
        <authorList>
            <person name="de Groot N.N."/>
        </authorList>
    </citation>
    <scope>NUCLEOTIDE SEQUENCE [LARGE SCALE GENOMIC DNA]</scope>
    <source>
        <strain evidence="1 2">A52C2</strain>
    </source>
</reference>
<accession>A0A1H9M929</accession>
<dbReference type="STRING" id="1855383.SAMN05216548_11312"/>
<sequence>MMRFFRSLRRKPVDHSSVFAEFSLRLAWIVMSRQPPAEIRPPRFRIVR</sequence>
<organism evidence="1 2">
    <name type="scientific">Faunimonas pinastri</name>
    <dbReference type="NCBI Taxonomy" id="1855383"/>
    <lineage>
        <taxon>Bacteria</taxon>
        <taxon>Pseudomonadati</taxon>
        <taxon>Pseudomonadota</taxon>
        <taxon>Alphaproteobacteria</taxon>
        <taxon>Hyphomicrobiales</taxon>
        <taxon>Afifellaceae</taxon>
        <taxon>Faunimonas</taxon>
    </lineage>
</organism>
<dbReference type="Proteomes" id="UP000199647">
    <property type="component" value="Unassembled WGS sequence"/>
</dbReference>
<gene>
    <name evidence="1" type="ORF">SAMN05216548_11312</name>
</gene>
<dbReference type="AlphaFoldDB" id="A0A1H9M929"/>
<dbReference type="EMBL" id="FOFG01000013">
    <property type="protein sequence ID" value="SER20081.1"/>
    <property type="molecule type" value="Genomic_DNA"/>
</dbReference>
<proteinExistence type="predicted"/>
<evidence type="ECO:0000313" key="2">
    <source>
        <dbReference type="Proteomes" id="UP000199647"/>
    </source>
</evidence>
<name>A0A1H9M929_9HYPH</name>